<dbReference type="InterPro" id="IPR013096">
    <property type="entry name" value="Cupin_2"/>
</dbReference>
<keyword evidence="4" id="KW-1185">Reference proteome</keyword>
<feature type="signal peptide" evidence="1">
    <location>
        <begin position="1"/>
        <end position="28"/>
    </location>
</feature>
<reference evidence="3 4" key="1">
    <citation type="submission" date="2016-10" db="EMBL/GenBank/DDBJ databases">
        <authorList>
            <person name="de Groot N.N."/>
        </authorList>
    </citation>
    <scope>NUCLEOTIDE SEQUENCE [LARGE SCALE GENOMIC DNA]</scope>
    <source>
        <strain evidence="3 4">CGMCC 1.11147</strain>
    </source>
</reference>
<organism evidence="3 4">
    <name type="scientific">Nocardioides szechwanensis</name>
    <dbReference type="NCBI Taxonomy" id="1005944"/>
    <lineage>
        <taxon>Bacteria</taxon>
        <taxon>Bacillati</taxon>
        <taxon>Actinomycetota</taxon>
        <taxon>Actinomycetes</taxon>
        <taxon>Propionibacteriales</taxon>
        <taxon>Nocardioidaceae</taxon>
        <taxon>Nocardioides</taxon>
    </lineage>
</organism>
<evidence type="ECO:0000259" key="2">
    <source>
        <dbReference type="Pfam" id="PF07883"/>
    </source>
</evidence>
<dbReference type="EMBL" id="FNIC01000003">
    <property type="protein sequence ID" value="SDN60825.1"/>
    <property type="molecule type" value="Genomic_DNA"/>
</dbReference>
<feature type="chain" id="PRO_5011484375" evidence="1">
    <location>
        <begin position="29"/>
        <end position="161"/>
    </location>
</feature>
<accession>A0A1H0CSP6</accession>
<keyword evidence="1" id="KW-0732">Signal</keyword>
<dbReference type="RefSeq" id="WP_091025115.1">
    <property type="nucleotide sequence ID" value="NZ_BKAE01000006.1"/>
</dbReference>
<dbReference type="Pfam" id="PF07883">
    <property type="entry name" value="Cupin_2"/>
    <property type="match status" value="1"/>
</dbReference>
<sequence>MNLKSLLAPAAAVALVASGVGVGWSAAAEDPEPVVVVRELLAQDDAPKGAADRTLGLNRVTVMPGAKLASHHHPGTQIAYVETGVLTYTVETSSVVVHTGPSDDPRVVRRVAAGQTARLKPGMWIVEQPNMTHHAANKDATPVVLYISTLFRTGAPAAILD</sequence>
<dbReference type="OrthoDB" id="3786972at2"/>
<proteinExistence type="predicted"/>
<gene>
    <name evidence="3" type="ORF">SAMN05192576_2517</name>
</gene>
<dbReference type="InterPro" id="IPR014710">
    <property type="entry name" value="RmlC-like_jellyroll"/>
</dbReference>
<dbReference type="Proteomes" id="UP000199004">
    <property type="component" value="Unassembled WGS sequence"/>
</dbReference>
<protein>
    <submittedName>
        <fullName evidence="3">Cupin domain-containing protein</fullName>
    </submittedName>
</protein>
<dbReference type="InterPro" id="IPR011051">
    <property type="entry name" value="RmlC_Cupin_sf"/>
</dbReference>
<dbReference type="Gene3D" id="2.60.120.10">
    <property type="entry name" value="Jelly Rolls"/>
    <property type="match status" value="1"/>
</dbReference>
<feature type="domain" description="Cupin type-2" evidence="2">
    <location>
        <begin position="59"/>
        <end position="100"/>
    </location>
</feature>
<dbReference type="SUPFAM" id="SSF51182">
    <property type="entry name" value="RmlC-like cupins"/>
    <property type="match status" value="1"/>
</dbReference>
<evidence type="ECO:0000313" key="4">
    <source>
        <dbReference type="Proteomes" id="UP000199004"/>
    </source>
</evidence>
<dbReference type="STRING" id="1005944.SAMN05192576_2517"/>
<dbReference type="AlphaFoldDB" id="A0A1H0CSP6"/>
<evidence type="ECO:0000256" key="1">
    <source>
        <dbReference type="SAM" id="SignalP"/>
    </source>
</evidence>
<name>A0A1H0CSP6_9ACTN</name>
<evidence type="ECO:0000313" key="3">
    <source>
        <dbReference type="EMBL" id="SDN60825.1"/>
    </source>
</evidence>